<evidence type="ECO:0000256" key="2">
    <source>
        <dbReference type="ARBA" id="ARBA00008130"/>
    </source>
</evidence>
<comment type="subcellular location">
    <subcellularLocation>
        <location evidence="1">Membrane</location>
        <topology evidence="1">Multi-pass membrane protein</topology>
    </subcellularLocation>
</comment>
<name>A0A167NCD3_CALVF</name>
<dbReference type="Gene3D" id="1.20.1070.10">
    <property type="entry name" value="Rhodopsin 7-helix transmembrane proteins"/>
    <property type="match status" value="1"/>
</dbReference>
<accession>A0A167NCD3</accession>
<feature type="transmembrane region" description="Helical" evidence="6">
    <location>
        <begin position="132"/>
        <end position="152"/>
    </location>
</feature>
<evidence type="ECO:0000256" key="5">
    <source>
        <dbReference type="ARBA" id="ARBA00023136"/>
    </source>
</evidence>
<feature type="transmembrane region" description="Helical" evidence="6">
    <location>
        <begin position="227"/>
        <end position="247"/>
    </location>
</feature>
<evidence type="ECO:0000256" key="1">
    <source>
        <dbReference type="ARBA" id="ARBA00004141"/>
    </source>
</evidence>
<evidence type="ECO:0000256" key="3">
    <source>
        <dbReference type="ARBA" id="ARBA00022692"/>
    </source>
</evidence>
<dbReference type="PANTHER" id="PTHR28286:SF1">
    <property type="entry name" value="30 KDA HEAT SHOCK PROTEIN-RELATED"/>
    <property type="match status" value="1"/>
</dbReference>
<keyword evidence="4 6" id="KW-1133">Transmembrane helix</keyword>
<sequence length="287" mass="31399">MSGNQAVDINQPNAAISINTNGSDWMWAAFSIFLLSDLGMIAWMYLRHSAQRRLYTVPIIALSIMSVAYFSMAADLGSTPVTAEFYGNHHQVYAGEPATRAIWYARYIGWILTMPLLALEVLFTAAMSPTEVATTMFFQVVAFVCFLVGALVPSTYKWGYFVFALASLIYVIVTLLVPGRNAAGAISDNVRSIFTRSVSIMSFLLLLYPLAWGLADGGNVITSDGEMVFYGILDLLLYPCFLFAFVFQLQGTDVCLFGFGPKGHELISEKPAAPIEAATVGTPEEQV</sequence>
<feature type="transmembrane region" description="Helical" evidence="6">
    <location>
        <begin position="25"/>
        <end position="46"/>
    </location>
</feature>
<feature type="transmembrane region" description="Helical" evidence="6">
    <location>
        <begin position="198"/>
        <end position="215"/>
    </location>
</feature>
<dbReference type="OrthoDB" id="536545at2759"/>
<dbReference type="InterPro" id="IPR043476">
    <property type="entry name" value="Yro2-like_7TM"/>
</dbReference>
<dbReference type="PANTHER" id="PTHR28286">
    <property type="match status" value="1"/>
</dbReference>
<evidence type="ECO:0000313" key="7">
    <source>
        <dbReference type="EMBL" id="KZO97565.1"/>
    </source>
</evidence>
<protein>
    <submittedName>
        <fullName evidence="7">Heat shock protein 30</fullName>
    </submittedName>
</protein>
<dbReference type="CDD" id="cd15239">
    <property type="entry name" value="7tm_YRO2_fungal-like"/>
    <property type="match status" value="1"/>
</dbReference>
<evidence type="ECO:0000256" key="4">
    <source>
        <dbReference type="ARBA" id="ARBA00022989"/>
    </source>
</evidence>
<dbReference type="Proteomes" id="UP000076738">
    <property type="component" value="Unassembled WGS sequence"/>
</dbReference>
<keyword evidence="3 6" id="KW-0812">Transmembrane</keyword>
<keyword evidence="8" id="KW-1185">Reference proteome</keyword>
<dbReference type="SUPFAM" id="SSF81321">
    <property type="entry name" value="Family A G protein-coupled receptor-like"/>
    <property type="match status" value="1"/>
</dbReference>
<dbReference type="PRINTS" id="PR00251">
    <property type="entry name" value="BACTRLOPSIN"/>
</dbReference>
<keyword evidence="7" id="KW-0346">Stress response</keyword>
<reference evidence="7 8" key="1">
    <citation type="journal article" date="2016" name="Mol. Biol. Evol.">
        <title>Comparative Genomics of Early-Diverging Mushroom-Forming Fungi Provides Insights into the Origins of Lignocellulose Decay Capabilities.</title>
        <authorList>
            <person name="Nagy L.G."/>
            <person name="Riley R."/>
            <person name="Tritt A."/>
            <person name="Adam C."/>
            <person name="Daum C."/>
            <person name="Floudas D."/>
            <person name="Sun H."/>
            <person name="Yadav J.S."/>
            <person name="Pangilinan J."/>
            <person name="Larsson K.H."/>
            <person name="Matsuura K."/>
            <person name="Barry K."/>
            <person name="Labutti K."/>
            <person name="Kuo R."/>
            <person name="Ohm R.A."/>
            <person name="Bhattacharya S.S."/>
            <person name="Shirouzu T."/>
            <person name="Yoshinaga Y."/>
            <person name="Martin F.M."/>
            <person name="Grigoriev I.V."/>
            <person name="Hibbett D.S."/>
        </authorList>
    </citation>
    <scope>NUCLEOTIDE SEQUENCE [LARGE SCALE GENOMIC DNA]</scope>
    <source>
        <strain evidence="7 8">TUFC12733</strain>
    </source>
</reference>
<dbReference type="SMART" id="SM01021">
    <property type="entry name" value="Bac_rhodopsin"/>
    <property type="match status" value="1"/>
</dbReference>
<evidence type="ECO:0000256" key="6">
    <source>
        <dbReference type="SAM" id="Phobius"/>
    </source>
</evidence>
<dbReference type="GO" id="GO:0005783">
    <property type="term" value="C:endoplasmic reticulum"/>
    <property type="evidence" value="ECO:0007669"/>
    <property type="project" value="TreeGrafter"/>
</dbReference>
<comment type="similarity">
    <text evidence="2">Belongs to the archaeal/bacterial/fungal opsin family.</text>
</comment>
<dbReference type="InterPro" id="IPR001425">
    <property type="entry name" value="Arc/bac/fun_rhodopsins"/>
</dbReference>
<feature type="transmembrane region" description="Helical" evidence="6">
    <location>
        <begin position="107"/>
        <end position="125"/>
    </location>
</feature>
<dbReference type="EMBL" id="KV417279">
    <property type="protein sequence ID" value="KZO97565.1"/>
    <property type="molecule type" value="Genomic_DNA"/>
</dbReference>
<dbReference type="AlphaFoldDB" id="A0A167NCD3"/>
<feature type="transmembrane region" description="Helical" evidence="6">
    <location>
        <begin position="53"/>
        <end position="72"/>
    </location>
</feature>
<feature type="transmembrane region" description="Helical" evidence="6">
    <location>
        <begin position="158"/>
        <end position="177"/>
    </location>
</feature>
<evidence type="ECO:0000313" key="8">
    <source>
        <dbReference type="Proteomes" id="UP000076738"/>
    </source>
</evidence>
<organism evidence="7 8">
    <name type="scientific">Calocera viscosa (strain TUFC12733)</name>
    <dbReference type="NCBI Taxonomy" id="1330018"/>
    <lineage>
        <taxon>Eukaryota</taxon>
        <taxon>Fungi</taxon>
        <taxon>Dikarya</taxon>
        <taxon>Basidiomycota</taxon>
        <taxon>Agaricomycotina</taxon>
        <taxon>Dacrymycetes</taxon>
        <taxon>Dacrymycetales</taxon>
        <taxon>Dacrymycetaceae</taxon>
        <taxon>Calocera</taxon>
    </lineage>
</organism>
<gene>
    <name evidence="7" type="ORF">CALVIDRAFT_526699</name>
</gene>
<keyword evidence="5 6" id="KW-0472">Membrane</keyword>
<dbReference type="GO" id="GO:0005886">
    <property type="term" value="C:plasma membrane"/>
    <property type="evidence" value="ECO:0007669"/>
    <property type="project" value="TreeGrafter"/>
</dbReference>
<proteinExistence type="inferred from homology"/>
<dbReference type="Pfam" id="PF01036">
    <property type="entry name" value="Bac_rhodopsin"/>
    <property type="match status" value="1"/>
</dbReference>